<organism evidence="3">
    <name type="scientific">Blastocystis hominis</name>
    <dbReference type="NCBI Taxonomy" id="12968"/>
    <lineage>
        <taxon>Eukaryota</taxon>
        <taxon>Sar</taxon>
        <taxon>Stramenopiles</taxon>
        <taxon>Bigyra</taxon>
        <taxon>Opalozoa</taxon>
        <taxon>Opalinata</taxon>
        <taxon>Blastocystidae</taxon>
        <taxon>Blastocystis</taxon>
    </lineage>
</organism>
<dbReference type="InParanoid" id="D8M330"/>
<dbReference type="Pfam" id="PF13637">
    <property type="entry name" value="Ank_4"/>
    <property type="match status" value="1"/>
</dbReference>
<dbReference type="InterPro" id="IPR036770">
    <property type="entry name" value="Ankyrin_rpt-contain_sf"/>
</dbReference>
<dbReference type="PANTHER" id="PTHR24161:SF85">
    <property type="entry name" value="PALMITOYLTRANSFERASE HIP14"/>
    <property type="match status" value="1"/>
</dbReference>
<reference evidence="3" key="1">
    <citation type="submission" date="2010-02" db="EMBL/GenBank/DDBJ databases">
        <title>Sequencing and annotation of the Blastocystis hominis genome.</title>
        <authorList>
            <person name="Wincker P."/>
        </authorList>
    </citation>
    <scope>NUCLEOTIDE SEQUENCE</scope>
    <source>
        <strain evidence="3">Singapore isolate B</strain>
    </source>
</reference>
<dbReference type="Gene3D" id="1.25.40.20">
    <property type="entry name" value="Ankyrin repeat-containing domain"/>
    <property type="match status" value="1"/>
</dbReference>
<keyword evidence="2" id="KW-0040">ANK repeat</keyword>
<evidence type="ECO:0000313" key="3">
    <source>
        <dbReference type="EMBL" id="CBK22753.2"/>
    </source>
</evidence>
<dbReference type="EMBL" id="FN668650">
    <property type="protein sequence ID" value="CBK22753.2"/>
    <property type="molecule type" value="Genomic_DNA"/>
</dbReference>
<evidence type="ECO:0000313" key="4">
    <source>
        <dbReference type="Proteomes" id="UP000008312"/>
    </source>
</evidence>
<dbReference type="Proteomes" id="UP000008312">
    <property type="component" value="Unassembled WGS sequence"/>
</dbReference>
<dbReference type="SUPFAM" id="SSF48403">
    <property type="entry name" value="Ankyrin repeat"/>
    <property type="match status" value="1"/>
</dbReference>
<name>D8M330_BLAHO</name>
<proteinExistence type="predicted"/>
<dbReference type="OrthoDB" id="200053at2759"/>
<protein>
    <submittedName>
        <fullName evidence="3">Uncharacterized protein</fullName>
    </submittedName>
</protein>
<accession>D8M330</accession>
<evidence type="ECO:0000256" key="2">
    <source>
        <dbReference type="ARBA" id="ARBA00023043"/>
    </source>
</evidence>
<dbReference type="GeneID" id="24919968"/>
<dbReference type="RefSeq" id="XP_012896801.1">
    <property type="nucleotide sequence ID" value="XM_013041347.1"/>
</dbReference>
<dbReference type="AlphaFoldDB" id="D8M330"/>
<dbReference type="OMA" id="EELWCAV"/>
<dbReference type="InterPro" id="IPR002110">
    <property type="entry name" value="Ankyrin_rpt"/>
</dbReference>
<dbReference type="SMART" id="SM00248">
    <property type="entry name" value="ANK"/>
    <property type="match status" value="2"/>
</dbReference>
<dbReference type="PANTHER" id="PTHR24161">
    <property type="entry name" value="ANK_REP_REGION DOMAIN-CONTAINING PROTEIN-RELATED"/>
    <property type="match status" value="1"/>
</dbReference>
<evidence type="ECO:0000256" key="1">
    <source>
        <dbReference type="ARBA" id="ARBA00022737"/>
    </source>
</evidence>
<gene>
    <name evidence="3" type="ORF">GSBLH_T00002828001</name>
</gene>
<keyword evidence="1" id="KW-0677">Repeat</keyword>
<keyword evidence="4" id="KW-1185">Reference proteome</keyword>
<sequence>MYILKKPVDHPWDEQTEVPIGKMSKNESVEGLKKEIQKCWDDGEVATYDSLLQLCSLAGVNTATEHGWTPLMVIMGNPLGDMNAIDTLVKLRVSIDAQDDEGWTCLHWAAYHNNVGGVEKLMETVGSVPVLKLLTVKNKEGLTALEVAKKNGQLNFENWLQATVK</sequence>